<dbReference type="EMBL" id="JACXLC010000001">
    <property type="protein sequence ID" value="MBD2842824.1"/>
    <property type="molecule type" value="Genomic_DNA"/>
</dbReference>
<evidence type="ECO:0000256" key="10">
    <source>
        <dbReference type="SAM" id="SignalP"/>
    </source>
</evidence>
<dbReference type="InterPro" id="IPR011990">
    <property type="entry name" value="TPR-like_helical_dom_sf"/>
</dbReference>
<keyword evidence="7" id="KW-0067">ATP-binding</keyword>
<keyword evidence="14" id="KW-1185">Reference proteome</keyword>
<comment type="caution">
    <text evidence="13">The sequence shown here is derived from an EMBL/GenBank/DDBJ whole genome shotgun (WGS) entry which is preliminary data.</text>
</comment>
<keyword evidence="9" id="KW-0472">Membrane</keyword>
<keyword evidence="6" id="KW-0418">Kinase</keyword>
<dbReference type="InterPro" id="IPR003594">
    <property type="entry name" value="HATPase_dom"/>
</dbReference>
<dbReference type="Pfam" id="PF07568">
    <property type="entry name" value="HisKA_2"/>
    <property type="match status" value="1"/>
</dbReference>
<keyword evidence="9" id="KW-0812">Transmembrane</keyword>
<feature type="repeat" description="TPR" evidence="8">
    <location>
        <begin position="301"/>
        <end position="334"/>
    </location>
</feature>
<dbReference type="Proteomes" id="UP000635384">
    <property type="component" value="Unassembled WGS sequence"/>
</dbReference>
<evidence type="ECO:0000256" key="1">
    <source>
        <dbReference type="ARBA" id="ARBA00000085"/>
    </source>
</evidence>
<evidence type="ECO:0000256" key="6">
    <source>
        <dbReference type="ARBA" id="ARBA00022777"/>
    </source>
</evidence>
<dbReference type="PROSITE" id="PS51257">
    <property type="entry name" value="PROKAR_LIPOPROTEIN"/>
    <property type="match status" value="1"/>
</dbReference>
<dbReference type="Pfam" id="PF13432">
    <property type="entry name" value="TPR_16"/>
    <property type="match status" value="1"/>
</dbReference>
<evidence type="ECO:0000256" key="2">
    <source>
        <dbReference type="ARBA" id="ARBA00012438"/>
    </source>
</evidence>
<dbReference type="PANTHER" id="PTHR41523">
    <property type="entry name" value="TWO-COMPONENT SYSTEM SENSOR PROTEIN"/>
    <property type="match status" value="1"/>
</dbReference>
<evidence type="ECO:0000256" key="9">
    <source>
        <dbReference type="SAM" id="Phobius"/>
    </source>
</evidence>
<dbReference type="Pfam" id="PF13424">
    <property type="entry name" value="TPR_12"/>
    <property type="match status" value="1"/>
</dbReference>
<keyword evidence="9" id="KW-1133">Transmembrane helix</keyword>
<comment type="catalytic activity">
    <reaction evidence="1">
        <text>ATP + protein L-histidine = ADP + protein N-phospho-L-histidine.</text>
        <dbReference type="EC" id="2.7.13.3"/>
    </reaction>
</comment>
<gene>
    <name evidence="13" type="ORF">IB285_11225</name>
</gene>
<feature type="transmembrane region" description="Helical" evidence="9">
    <location>
        <begin position="592"/>
        <end position="611"/>
    </location>
</feature>
<keyword evidence="3" id="KW-0597">Phosphoprotein</keyword>
<proteinExistence type="predicted"/>
<protein>
    <recommendedName>
        <fullName evidence="2">histidine kinase</fullName>
        <ecNumber evidence="2">2.7.13.3</ecNumber>
    </recommendedName>
</protein>
<name>A0ABR8KWM2_9SPHN</name>
<dbReference type="Pfam" id="PF02518">
    <property type="entry name" value="HATPase_c"/>
    <property type="match status" value="1"/>
</dbReference>
<accession>A0ABR8KWM2</accession>
<evidence type="ECO:0000256" key="5">
    <source>
        <dbReference type="ARBA" id="ARBA00022741"/>
    </source>
</evidence>
<sequence>MSHRSRCGFVRAASLALAAALTLASCSQASREAIGVPECAPLLDVDLAVSPDKTQAVKSCVTALVQAEPADQDQFAKTYASAYPQTIPASRFDEFVPSLAEAAAQIFEAIAIRSEIRAEPDQAEETMQRMIDDARSGSNHQAETILMHSLGTAAFYRGDVEQARSRSERALALAGEHQMIGFAPHIRSGLGAIAAREKDVSGALEQYRASFDIIPSLNHMGRKLLCRNTSIIASDKATLSDQALDDLIDGAEAEGQPEYASCLMLAKSLRARVRYDTDEMRDVLLTILDRTEQGELSSFKPEIVYALGQHAYLVGDFAGALESYEEVIDLYRSEGDLTGETTATNSIANVLADIGDYERAIGMYERALDLWEQSRLTSASRTSTFHANIGWALAMQEDHAAALTRYKVAYDTLREEPKHPLNGFLNYHYAKSLHAQGRTQEALKMAQSAVPVTLERRNPLEAAAMLSWMSGVHLERNETVEADATLSQAQAIIEREDVDPTSLSGDSSYRYWEADFNSNMATLLGRMGRADEALGYAQRALELGNTRFESEKLEAAANTELKFDLWNNEQALSLSQREAEVRQLRLERANGFVVAGAVLALLALLAAFFAYRSYRMQTRLVAVKNTFLHETQHRAGNNLLLLSSLLRIGSRQIGKGTDAATLAKSTSDRARTMALIHQHLYRSDSAGDIDAAAFFDDLLDLMRKSMGREEVELTGHFEQLDIPVDALTPLGLITCEMVTNAYKHAFGPEGGTIEVELKQDAGQKVLEVRDNGRGLQEPARKDDNGFHGVELLNDLVDQIGGRIDQAESERGTHWRVTF</sequence>
<evidence type="ECO:0000256" key="7">
    <source>
        <dbReference type="ARBA" id="ARBA00022840"/>
    </source>
</evidence>
<evidence type="ECO:0000256" key="8">
    <source>
        <dbReference type="PROSITE-ProRule" id="PRU00339"/>
    </source>
</evidence>
<feature type="domain" description="Histidine kinase/HSP90-like ATPase" evidence="11">
    <location>
        <begin position="730"/>
        <end position="817"/>
    </location>
</feature>
<evidence type="ECO:0000256" key="4">
    <source>
        <dbReference type="ARBA" id="ARBA00022679"/>
    </source>
</evidence>
<feature type="signal peptide" evidence="10">
    <location>
        <begin position="1"/>
        <end position="29"/>
    </location>
</feature>
<dbReference type="SMART" id="SM00028">
    <property type="entry name" value="TPR"/>
    <property type="match status" value="6"/>
</dbReference>
<dbReference type="Gene3D" id="3.30.565.10">
    <property type="entry name" value="Histidine kinase-like ATPase, C-terminal domain"/>
    <property type="match status" value="1"/>
</dbReference>
<dbReference type="InterPro" id="IPR036890">
    <property type="entry name" value="HATPase_C_sf"/>
</dbReference>
<reference evidence="13 14" key="1">
    <citation type="submission" date="2020-09" db="EMBL/GenBank/DDBJ databases">
        <authorList>
            <person name="Yoon J.-W."/>
        </authorList>
    </citation>
    <scope>NUCLEOTIDE SEQUENCE [LARGE SCALE GENOMIC DNA]</scope>
    <source>
        <strain evidence="13 14">KMU-140</strain>
    </source>
</reference>
<keyword evidence="8" id="KW-0802">TPR repeat</keyword>
<dbReference type="InterPro" id="IPR019734">
    <property type="entry name" value="TPR_rpt"/>
</dbReference>
<dbReference type="InterPro" id="IPR011495">
    <property type="entry name" value="Sig_transdc_His_kin_sub2_dim/P"/>
</dbReference>
<evidence type="ECO:0000256" key="3">
    <source>
        <dbReference type="ARBA" id="ARBA00022553"/>
    </source>
</evidence>
<dbReference type="EC" id="2.7.13.3" evidence="2"/>
<dbReference type="RefSeq" id="WP_190788255.1">
    <property type="nucleotide sequence ID" value="NZ_JACXLC010000001.1"/>
</dbReference>
<evidence type="ECO:0000259" key="12">
    <source>
        <dbReference type="Pfam" id="PF07568"/>
    </source>
</evidence>
<keyword evidence="10" id="KW-0732">Signal</keyword>
<evidence type="ECO:0000313" key="13">
    <source>
        <dbReference type="EMBL" id="MBD2842824.1"/>
    </source>
</evidence>
<feature type="chain" id="PRO_5046816043" description="histidine kinase" evidence="10">
    <location>
        <begin position="30"/>
        <end position="818"/>
    </location>
</feature>
<dbReference type="Gene3D" id="1.25.40.10">
    <property type="entry name" value="Tetratricopeptide repeat domain"/>
    <property type="match status" value="3"/>
</dbReference>
<feature type="domain" description="Signal transduction histidine kinase subgroup 2 dimerisation and phosphoacceptor" evidence="12">
    <location>
        <begin position="630"/>
        <end position="705"/>
    </location>
</feature>
<keyword evidence="4" id="KW-0808">Transferase</keyword>
<dbReference type="PANTHER" id="PTHR41523:SF8">
    <property type="entry name" value="ETHYLENE RESPONSE SENSOR PROTEIN"/>
    <property type="match status" value="1"/>
</dbReference>
<keyword evidence="5" id="KW-0547">Nucleotide-binding</keyword>
<evidence type="ECO:0000259" key="11">
    <source>
        <dbReference type="Pfam" id="PF02518"/>
    </source>
</evidence>
<dbReference type="SUPFAM" id="SSF55874">
    <property type="entry name" value="ATPase domain of HSP90 chaperone/DNA topoisomerase II/histidine kinase"/>
    <property type="match status" value="1"/>
</dbReference>
<organism evidence="13 14">
    <name type="scientific">Erythrobacter rubeus</name>
    <dbReference type="NCBI Taxonomy" id="2760803"/>
    <lineage>
        <taxon>Bacteria</taxon>
        <taxon>Pseudomonadati</taxon>
        <taxon>Pseudomonadota</taxon>
        <taxon>Alphaproteobacteria</taxon>
        <taxon>Sphingomonadales</taxon>
        <taxon>Erythrobacteraceae</taxon>
        <taxon>Erythrobacter/Porphyrobacter group</taxon>
        <taxon>Erythrobacter</taxon>
    </lineage>
</organism>
<feature type="repeat" description="TPR" evidence="8">
    <location>
        <begin position="341"/>
        <end position="374"/>
    </location>
</feature>
<dbReference type="SUPFAM" id="SSF48452">
    <property type="entry name" value="TPR-like"/>
    <property type="match status" value="3"/>
</dbReference>
<evidence type="ECO:0000313" key="14">
    <source>
        <dbReference type="Proteomes" id="UP000635384"/>
    </source>
</evidence>
<dbReference type="PROSITE" id="PS50005">
    <property type="entry name" value="TPR"/>
    <property type="match status" value="2"/>
</dbReference>